<accession>A0A7L8G6J9</accession>
<organism evidence="1 2">
    <name type="scientific">Achromobacter phage Mano</name>
    <dbReference type="NCBI Taxonomy" id="2767570"/>
    <lineage>
        <taxon>Viruses</taxon>
        <taxon>Duplodnaviria</taxon>
        <taxon>Heunggongvirae</taxon>
        <taxon>Uroviricota</taxon>
        <taxon>Caudoviricetes</taxon>
        <taxon>Manovirus</taxon>
        <taxon>Manovirus Mano</taxon>
    </lineage>
</organism>
<evidence type="ECO:0000313" key="1">
    <source>
        <dbReference type="EMBL" id="QOE32785.1"/>
    </source>
</evidence>
<sequence>MNEKESPAVDAETLAVLKELVRLHANWDKGTAYIPVKFMHDNNAVIARAKAIIARAA</sequence>
<evidence type="ECO:0000313" key="2">
    <source>
        <dbReference type="Proteomes" id="UP000516893"/>
    </source>
</evidence>
<keyword evidence="2" id="KW-1185">Reference proteome</keyword>
<dbReference type="Proteomes" id="UP000516893">
    <property type="component" value="Segment"/>
</dbReference>
<protein>
    <submittedName>
        <fullName evidence="1">Uncharacterized protein</fullName>
    </submittedName>
</protein>
<gene>
    <name evidence="1" type="ORF">CPT_Mano_053</name>
</gene>
<proteinExistence type="predicted"/>
<reference evidence="1 2" key="1">
    <citation type="submission" date="2020-07" db="EMBL/GenBank/DDBJ databases">
        <title>Complete genome sequence of Achromobacter sp. phage Mano.</title>
        <authorList>
            <person name="Bartz M.L."/>
            <person name="Yao G.W."/>
            <person name="Le T."/>
            <person name="Gonzalez C."/>
            <person name="Young R."/>
            <person name="Liu M."/>
        </authorList>
    </citation>
    <scope>NUCLEOTIDE SEQUENCE [LARGE SCALE GENOMIC DNA]</scope>
</reference>
<name>A0A7L8G6J9_9CAUD</name>
<dbReference type="EMBL" id="MT708550">
    <property type="protein sequence ID" value="QOE32785.1"/>
    <property type="molecule type" value="Genomic_DNA"/>
</dbReference>